<dbReference type="InterPro" id="IPR017871">
    <property type="entry name" value="ABC_transporter-like_CS"/>
</dbReference>
<dbReference type="InterPro" id="IPR050319">
    <property type="entry name" value="ABC_transp_ATP-bind"/>
</dbReference>
<dbReference type="InterPro" id="IPR003439">
    <property type="entry name" value="ABC_transporter-like_ATP-bd"/>
</dbReference>
<gene>
    <name evidence="6" type="ORF">AAAT05_00245</name>
</gene>
<dbReference type="InterPro" id="IPR003593">
    <property type="entry name" value="AAA+_ATPase"/>
</dbReference>
<evidence type="ECO:0000256" key="3">
    <source>
        <dbReference type="ARBA" id="ARBA00022741"/>
    </source>
</evidence>
<evidence type="ECO:0000313" key="6">
    <source>
        <dbReference type="EMBL" id="MEQ2636784.1"/>
    </source>
</evidence>
<keyword evidence="3" id="KW-0547">Nucleotide-binding</keyword>
<dbReference type="Pfam" id="PF00005">
    <property type="entry name" value="ABC_tran"/>
    <property type="match status" value="1"/>
</dbReference>
<reference evidence="6 7" key="1">
    <citation type="submission" date="2024-04" db="EMBL/GenBank/DDBJ databases">
        <title>Human intestinal bacterial collection.</title>
        <authorList>
            <person name="Pauvert C."/>
            <person name="Hitch T.C.A."/>
            <person name="Clavel T."/>
        </authorList>
    </citation>
    <scope>NUCLEOTIDE SEQUENCE [LARGE SCALE GENOMIC DNA]</scope>
    <source>
        <strain evidence="6 7">CLA-AA-H197</strain>
    </source>
</reference>
<evidence type="ECO:0000313" key="7">
    <source>
        <dbReference type="Proteomes" id="UP001478817"/>
    </source>
</evidence>
<keyword evidence="4 6" id="KW-0067">ATP-binding</keyword>
<evidence type="ECO:0000256" key="4">
    <source>
        <dbReference type="ARBA" id="ARBA00022840"/>
    </source>
</evidence>
<evidence type="ECO:0000259" key="5">
    <source>
        <dbReference type="PROSITE" id="PS50893"/>
    </source>
</evidence>
<evidence type="ECO:0000256" key="2">
    <source>
        <dbReference type="ARBA" id="ARBA00022448"/>
    </source>
</evidence>
<keyword evidence="7" id="KW-1185">Reference proteome</keyword>
<feature type="domain" description="ABC transporter" evidence="5">
    <location>
        <begin position="3"/>
        <end position="206"/>
    </location>
</feature>
<dbReference type="PANTHER" id="PTHR43776:SF7">
    <property type="entry name" value="D,D-DIPEPTIDE TRANSPORT ATP-BINDING PROTEIN DDPF-RELATED"/>
    <property type="match status" value="1"/>
</dbReference>
<dbReference type="RefSeq" id="WP_349181147.1">
    <property type="nucleotide sequence ID" value="NZ_JBBNGS010000001.1"/>
</dbReference>
<dbReference type="InterPro" id="IPR027417">
    <property type="entry name" value="P-loop_NTPase"/>
</dbReference>
<evidence type="ECO:0000256" key="1">
    <source>
        <dbReference type="ARBA" id="ARBA00005417"/>
    </source>
</evidence>
<accession>A0ABV1IDQ4</accession>
<sequence>MSLEVSDLRFSYPGGEELFDGLSLAVSPGERVALLGASGRGKTTLCRLLAGYLEPVSGEVQVDGSPLVAVRRLRGQASPVQLLWQHPEQAFDPRLRIGRSIQEVVGLDEDRLEGLLGAFGVRPDWLSRRPHELSGGELMRVAMVRALVSGPRYLVADESTAMLDAVTQADLWHVLMGLQEREGWGMALVSHSPDLLSRVATRTVRL</sequence>
<protein>
    <submittedName>
        <fullName evidence="6">ATP-binding cassette domain-containing protein</fullName>
    </submittedName>
</protein>
<comment type="caution">
    <text evidence="6">The sequence shown here is derived from an EMBL/GenBank/DDBJ whole genome shotgun (WGS) entry which is preliminary data.</text>
</comment>
<dbReference type="GO" id="GO:0005524">
    <property type="term" value="F:ATP binding"/>
    <property type="evidence" value="ECO:0007669"/>
    <property type="project" value="UniProtKB-KW"/>
</dbReference>
<dbReference type="EMBL" id="JBBNGS010000001">
    <property type="protein sequence ID" value="MEQ2636784.1"/>
    <property type="molecule type" value="Genomic_DNA"/>
</dbReference>
<name>A0ABV1IDQ4_9ACTN</name>
<organism evidence="6 7">
    <name type="scientific">Paratractidigestivibacter faecalis</name>
    <dbReference type="NCBI Taxonomy" id="2292441"/>
    <lineage>
        <taxon>Bacteria</taxon>
        <taxon>Bacillati</taxon>
        <taxon>Actinomycetota</taxon>
        <taxon>Coriobacteriia</taxon>
        <taxon>Coriobacteriales</taxon>
        <taxon>Atopobiaceae</taxon>
        <taxon>Paratractidigestivibacter</taxon>
    </lineage>
</organism>
<dbReference type="PROSITE" id="PS50893">
    <property type="entry name" value="ABC_TRANSPORTER_2"/>
    <property type="match status" value="1"/>
</dbReference>
<dbReference type="Proteomes" id="UP001478817">
    <property type="component" value="Unassembled WGS sequence"/>
</dbReference>
<dbReference type="Gene3D" id="3.40.50.300">
    <property type="entry name" value="P-loop containing nucleotide triphosphate hydrolases"/>
    <property type="match status" value="1"/>
</dbReference>
<dbReference type="PANTHER" id="PTHR43776">
    <property type="entry name" value="TRANSPORT ATP-BINDING PROTEIN"/>
    <property type="match status" value="1"/>
</dbReference>
<dbReference type="SUPFAM" id="SSF52540">
    <property type="entry name" value="P-loop containing nucleoside triphosphate hydrolases"/>
    <property type="match status" value="1"/>
</dbReference>
<dbReference type="SMART" id="SM00382">
    <property type="entry name" value="AAA"/>
    <property type="match status" value="1"/>
</dbReference>
<dbReference type="PROSITE" id="PS00211">
    <property type="entry name" value="ABC_TRANSPORTER_1"/>
    <property type="match status" value="1"/>
</dbReference>
<keyword evidence="2" id="KW-0813">Transport</keyword>
<comment type="similarity">
    <text evidence="1">Belongs to the ABC transporter superfamily.</text>
</comment>
<proteinExistence type="inferred from homology"/>